<dbReference type="Gene3D" id="2.60.40.3800">
    <property type="match status" value="1"/>
</dbReference>
<accession>A0A0S8GHD3</accession>
<proteinExistence type="predicted"/>
<evidence type="ECO:0000313" key="3">
    <source>
        <dbReference type="Proteomes" id="UP000051096"/>
    </source>
</evidence>
<dbReference type="EMBL" id="LJUO01000032">
    <property type="protein sequence ID" value="KPK72423.1"/>
    <property type="molecule type" value="Genomic_DNA"/>
</dbReference>
<dbReference type="Pfam" id="PF08126">
    <property type="entry name" value="Propeptide_C25"/>
    <property type="match status" value="1"/>
</dbReference>
<evidence type="ECO:0000259" key="1">
    <source>
        <dbReference type="Pfam" id="PF08126"/>
    </source>
</evidence>
<name>A0A0S8GHD3_UNCW3</name>
<feature type="non-terminal residue" evidence="2">
    <location>
        <position position="171"/>
    </location>
</feature>
<dbReference type="InterPro" id="IPR012600">
    <property type="entry name" value="Propeptide_C25"/>
</dbReference>
<feature type="domain" description="Gingipain propeptide" evidence="1">
    <location>
        <begin position="42"/>
        <end position="171"/>
    </location>
</feature>
<gene>
    <name evidence="2" type="ORF">AMJ87_04760</name>
</gene>
<evidence type="ECO:0000313" key="2">
    <source>
        <dbReference type="EMBL" id="KPK72423.1"/>
    </source>
</evidence>
<dbReference type="Proteomes" id="UP000051096">
    <property type="component" value="Unassembled WGS sequence"/>
</dbReference>
<dbReference type="GO" id="GO:0004197">
    <property type="term" value="F:cysteine-type endopeptidase activity"/>
    <property type="evidence" value="ECO:0007669"/>
    <property type="project" value="InterPro"/>
</dbReference>
<dbReference type="AlphaFoldDB" id="A0A0S8GHD3"/>
<protein>
    <recommendedName>
        <fullName evidence="1">Gingipain propeptide domain-containing protein</fullName>
    </recommendedName>
</protein>
<reference evidence="2 3" key="1">
    <citation type="journal article" date="2015" name="Microbiome">
        <title>Genomic resolution of linkages in carbon, nitrogen, and sulfur cycling among widespread estuary sediment bacteria.</title>
        <authorList>
            <person name="Baker B.J."/>
            <person name="Lazar C.S."/>
            <person name="Teske A.P."/>
            <person name="Dick G.J."/>
        </authorList>
    </citation>
    <scope>NUCLEOTIDE SEQUENCE [LARGE SCALE GENOMIC DNA]</scope>
    <source>
        <strain evidence="2">SM23_60</strain>
    </source>
</reference>
<organism evidence="2 3">
    <name type="scientific">candidate division WOR_3 bacterium SM23_60</name>
    <dbReference type="NCBI Taxonomy" id="1703780"/>
    <lineage>
        <taxon>Bacteria</taxon>
        <taxon>Bacteria division WOR-3</taxon>
    </lineage>
</organism>
<sequence length="171" mass="19020">MNFLFLLLLFSKDVNKEINQPFFGVISESINGLEMCLYTSEIRVLQVEIDGIQAKHFSVAGLSALNRAGVPDLPCLCRYIAIPQGAQAQVTIIDSRTEVYQDIELAPAPNIPRETDDSPLRYEKDMAIYSRNAYFPGAPVLVSAPLQMRGVDVVIVNVTPFQYNPVTKELV</sequence>
<comment type="caution">
    <text evidence="2">The sequence shown here is derived from an EMBL/GenBank/DDBJ whole genome shotgun (WGS) entry which is preliminary data.</text>
</comment>
<dbReference type="InterPro" id="IPR038490">
    <property type="entry name" value="Gingipain_propep_sf"/>
</dbReference>